<evidence type="ECO:0000313" key="3">
    <source>
        <dbReference type="EMBL" id="SUZ93268.1"/>
    </source>
</evidence>
<evidence type="ECO:0000256" key="1">
    <source>
        <dbReference type="ARBA" id="ARBA00009820"/>
    </source>
</evidence>
<dbReference type="SUPFAM" id="SSF82171">
    <property type="entry name" value="DPP6 N-terminal domain-like"/>
    <property type="match status" value="1"/>
</dbReference>
<dbReference type="Gene3D" id="2.40.160.50">
    <property type="entry name" value="membrane protein fhac: a member of the omp85/tpsb transporter family"/>
    <property type="match status" value="1"/>
</dbReference>
<evidence type="ECO:0000259" key="2">
    <source>
        <dbReference type="Pfam" id="PF13485"/>
    </source>
</evidence>
<dbReference type="PANTHER" id="PTHR36842">
    <property type="entry name" value="PROTEIN TOLB HOMOLOG"/>
    <property type="match status" value="1"/>
</dbReference>
<dbReference type="Gene3D" id="2.120.10.30">
    <property type="entry name" value="TolB, C-terminal domain"/>
    <property type="match status" value="2"/>
</dbReference>
<proteinExistence type="inferred from homology"/>
<protein>
    <recommendedName>
        <fullName evidence="2">Peptidase MA-like domain-containing protein</fullName>
    </recommendedName>
</protein>
<dbReference type="Pfam" id="PF13485">
    <property type="entry name" value="Peptidase_MA_2"/>
    <property type="match status" value="1"/>
</dbReference>
<feature type="domain" description="Peptidase MA-like" evidence="2">
    <location>
        <begin position="59"/>
        <end position="260"/>
    </location>
</feature>
<dbReference type="EMBL" id="UINC01002132">
    <property type="protein sequence ID" value="SUZ93268.1"/>
    <property type="molecule type" value="Genomic_DNA"/>
</dbReference>
<dbReference type="InterPro" id="IPR039568">
    <property type="entry name" value="Peptidase_MA-like_dom"/>
</dbReference>
<reference evidence="3" key="1">
    <citation type="submission" date="2018-05" db="EMBL/GenBank/DDBJ databases">
        <authorList>
            <person name="Lanie J.A."/>
            <person name="Ng W.-L."/>
            <person name="Kazmierczak K.M."/>
            <person name="Andrzejewski T.M."/>
            <person name="Davidsen T.M."/>
            <person name="Wayne K.J."/>
            <person name="Tettelin H."/>
            <person name="Glass J.I."/>
            <person name="Rusch D."/>
            <person name="Podicherti R."/>
            <person name="Tsui H.-C.T."/>
            <person name="Winkler M.E."/>
        </authorList>
    </citation>
    <scope>NUCLEOTIDE SEQUENCE</scope>
</reference>
<dbReference type="InterPro" id="IPR011659">
    <property type="entry name" value="WD40"/>
</dbReference>
<accession>A0A381RQL0</accession>
<organism evidence="3">
    <name type="scientific">marine metagenome</name>
    <dbReference type="NCBI Taxonomy" id="408172"/>
    <lineage>
        <taxon>unclassified sequences</taxon>
        <taxon>metagenomes</taxon>
        <taxon>ecological metagenomes</taxon>
    </lineage>
</organism>
<comment type="similarity">
    <text evidence="1">Belongs to the TolB family.</text>
</comment>
<dbReference type="InterPro" id="IPR011042">
    <property type="entry name" value="6-blade_b-propeller_TolB-like"/>
</dbReference>
<dbReference type="AlphaFoldDB" id="A0A381RQL0"/>
<dbReference type="PANTHER" id="PTHR36842:SF1">
    <property type="entry name" value="PROTEIN TOLB"/>
    <property type="match status" value="1"/>
</dbReference>
<gene>
    <name evidence="3" type="ORF">METZ01_LOCUS46122</name>
</gene>
<name>A0A381RQL0_9ZZZZ</name>
<dbReference type="Pfam" id="PF07676">
    <property type="entry name" value="PD40"/>
    <property type="match status" value="3"/>
</dbReference>
<sequence length="1039" mass="119829">MRFILILTLFSQALFGQYFGQNKVQYNEFDWNFIVSPNFNVYYYGDNDDLAIFTSKVAEESLDQIGKHLRWRSQQPIKIIVYTSHNDFQQTNIVNVYMSEGIGGVTELYKNRIVIPFEGSYAQFKHVIHHELVHAIINDMVYGGNVQGVLSGRVLLQVPLWANEGLAEFLSVDWDTNTDMVLRDLAIEENLPEIDQLNYSILAYKGGQSVWKYITNKYGREKVGEVFQQMKRTQNAEKGFENALGIDFEKLTENWHDYLKKEYWGDINKREKLTDFSEKRTDRSKSKNFYNISPSFSPDGNTIAYFTDQSGYMDLILLNADSGEQKKRLIRGNNSPDFEELKWLQPGLSWSPNGKQIAFASKSGKEDSIIIVNVKNGKYKKIPIGLDGVFTTAWHPKDNKIVFIGHKDDSSDLYLIDLKTEKVTNLTNDVFSDFSPSWSLNGDKVFFSSDQSSYKNNTNISEINFSKKDIFMYDFNTESITQITDTDHDEAYPVASKDNTLFYTADYNGVYNIFKHDLITNEAYPITNVITGIQQIDVDRNGDKIIFAGYKERGWDLFLMNNPIEIEKKEVSPTVFYTTKDESEDFEDLRFVRNKPDISEEEDYSKYIFARSYKKFNNPDHIDPDQELTSADSLRSAGNYNPQKYKIEFSLDYVYTSASIDNLFGTTGLANIAWSDVMGDHQVRFASNLVMDLDNSDIVLSYGYLKNRTNYYGTLFQYANLFSLGYSIDTDYIGLLRDYGVGFFAQYPFSKFNRIDLGVTLRGISYEIKEIDYWTGQVETNYSENLQSFIPSVSWVYDNTTNTYTGPNDGLRQYLTFQFSPDIGDDSLAFKTVKFDIRKYFKINRNYSFATRLMLGRSFGENPEKFFLGGASQMTFYSDTQTEGRDDSGFYAERILDYESSTVLKDVYFTEYVFPVRGARYRERTGENVAVANFELRFPFINYVDVGFPARIKFGNIFGHLFLDVGAAWDDSEEFDDSALVRSKYNLTDPDASPIISTLGVGMKIFTPWALIRLDTAWDRYPDGDYSKPQYILSIGYDW</sequence>